<protein>
    <submittedName>
        <fullName evidence="1">Uncharacterized protein</fullName>
    </submittedName>
</protein>
<keyword evidence="2" id="KW-1185">Reference proteome</keyword>
<sequence>MANGVWRGLEDILIVVEQRHSAPASAIATIGRAIGEKLGLSPKRRHSAARVDGEMRLLASVCDLAGTAVAA</sequence>
<organism evidence="1 2">
    <name type="scientific">Novosphingobium lindaniclasticum LE124</name>
    <dbReference type="NCBI Taxonomy" id="1096930"/>
    <lineage>
        <taxon>Bacteria</taxon>
        <taxon>Pseudomonadati</taxon>
        <taxon>Pseudomonadota</taxon>
        <taxon>Alphaproteobacteria</taxon>
        <taxon>Sphingomonadales</taxon>
        <taxon>Sphingomonadaceae</taxon>
        <taxon>Novosphingobium</taxon>
    </lineage>
</organism>
<proteinExistence type="predicted"/>
<dbReference type="Proteomes" id="UP000015527">
    <property type="component" value="Unassembled WGS sequence"/>
</dbReference>
<reference evidence="1 2" key="1">
    <citation type="journal article" date="2013" name="Genome Announc.">
        <title>Genome Sequence of Novosphingobium lindaniclasticum LE124T, Isolated from a Hexachlorocyclohexane Dumpsite.</title>
        <authorList>
            <person name="Saxena A."/>
            <person name="Nayyar N."/>
            <person name="Sangwan N."/>
            <person name="Kumari R."/>
            <person name="Khurana J.P."/>
            <person name="Lal R."/>
        </authorList>
    </citation>
    <scope>NUCLEOTIDE SEQUENCE [LARGE SCALE GENOMIC DNA]</scope>
    <source>
        <strain evidence="1 2">LE124</strain>
    </source>
</reference>
<name>T0I331_9SPHN</name>
<accession>T0I331</accession>
<comment type="caution">
    <text evidence="1">The sequence shown here is derived from an EMBL/GenBank/DDBJ whole genome shotgun (WGS) entry which is preliminary data.</text>
</comment>
<evidence type="ECO:0000313" key="2">
    <source>
        <dbReference type="Proteomes" id="UP000015527"/>
    </source>
</evidence>
<evidence type="ECO:0000313" key="1">
    <source>
        <dbReference type="EMBL" id="EQB19727.1"/>
    </source>
</evidence>
<dbReference type="EMBL" id="ATHL01000001">
    <property type="protein sequence ID" value="EQB19727.1"/>
    <property type="molecule type" value="Genomic_DNA"/>
</dbReference>
<dbReference type="AlphaFoldDB" id="T0I331"/>
<gene>
    <name evidence="1" type="ORF">L284_00130</name>
</gene>